<comment type="caution">
    <text evidence="1">The sequence shown here is derived from an EMBL/GenBank/DDBJ whole genome shotgun (WGS) entry which is preliminary data.</text>
</comment>
<dbReference type="EMBL" id="JARAOO010000003">
    <property type="protein sequence ID" value="KAJ7976901.1"/>
    <property type="molecule type" value="Genomic_DNA"/>
</dbReference>
<dbReference type="Proteomes" id="UP001163823">
    <property type="component" value="Chromosome 3"/>
</dbReference>
<protein>
    <submittedName>
        <fullName evidence="1">Retrovirus-related Pol polyprotein LINE-1</fullName>
    </submittedName>
</protein>
<gene>
    <name evidence="1" type="ORF">O6P43_006614</name>
</gene>
<dbReference type="PANTHER" id="PTHR46238">
    <property type="entry name" value="REVERSE TRANSCRIPTASE DOMAIN-CONTAINING PROTEIN"/>
    <property type="match status" value="1"/>
</dbReference>
<proteinExistence type="predicted"/>
<evidence type="ECO:0000313" key="2">
    <source>
        <dbReference type="Proteomes" id="UP001163823"/>
    </source>
</evidence>
<organism evidence="1 2">
    <name type="scientific">Quillaja saponaria</name>
    <name type="common">Soap bark tree</name>
    <dbReference type="NCBI Taxonomy" id="32244"/>
    <lineage>
        <taxon>Eukaryota</taxon>
        <taxon>Viridiplantae</taxon>
        <taxon>Streptophyta</taxon>
        <taxon>Embryophyta</taxon>
        <taxon>Tracheophyta</taxon>
        <taxon>Spermatophyta</taxon>
        <taxon>Magnoliopsida</taxon>
        <taxon>eudicotyledons</taxon>
        <taxon>Gunneridae</taxon>
        <taxon>Pentapetalae</taxon>
        <taxon>rosids</taxon>
        <taxon>fabids</taxon>
        <taxon>Fabales</taxon>
        <taxon>Quillajaceae</taxon>
        <taxon>Quillaja</taxon>
    </lineage>
</organism>
<evidence type="ECO:0000313" key="1">
    <source>
        <dbReference type="EMBL" id="KAJ7976901.1"/>
    </source>
</evidence>
<accession>A0AAD7Q8M6</accession>
<name>A0AAD7Q8M6_QUISA</name>
<dbReference type="PANTHER" id="PTHR46238:SF8">
    <property type="entry name" value="ENDONUCLEASE_EXONUCLEASE_PHOSPHATASE DOMAIN-CONTAINING PROTEIN"/>
    <property type="match status" value="1"/>
</dbReference>
<dbReference type="AlphaFoldDB" id="A0AAD7Q8M6"/>
<reference evidence="1" key="1">
    <citation type="journal article" date="2023" name="Science">
        <title>Elucidation of the pathway for biosynthesis of saponin adjuvants from the soapbark tree.</title>
        <authorList>
            <person name="Reed J."/>
            <person name="Orme A."/>
            <person name="El-Demerdash A."/>
            <person name="Owen C."/>
            <person name="Martin L.B.B."/>
            <person name="Misra R.C."/>
            <person name="Kikuchi S."/>
            <person name="Rejzek M."/>
            <person name="Martin A.C."/>
            <person name="Harkess A."/>
            <person name="Leebens-Mack J."/>
            <person name="Louveau T."/>
            <person name="Stephenson M.J."/>
            <person name="Osbourn A."/>
        </authorList>
    </citation>
    <scope>NUCLEOTIDE SEQUENCE</scope>
    <source>
        <strain evidence="1">S10</strain>
    </source>
</reference>
<sequence length="115" mass="13640">MGVAEMRMLRWMTGHTRKDRIRNEEIRKKVKVAPIEEKMRENRLRWFGHIQRRPMDAVVKQGDMVQVPGVRQGNGRPKLTWGAVIEKDMAVLGINENLVLDRYEWRKRIHIADPN</sequence>
<dbReference type="KEGG" id="qsa:O6P43_006614"/>
<keyword evidence="2" id="KW-1185">Reference proteome</keyword>